<evidence type="ECO:0000313" key="1">
    <source>
        <dbReference type="EMBL" id="KAG2236536.1"/>
    </source>
</evidence>
<evidence type="ECO:0000313" key="2">
    <source>
        <dbReference type="Proteomes" id="UP000613177"/>
    </source>
</evidence>
<dbReference type="Proteomes" id="UP000613177">
    <property type="component" value="Unassembled WGS sequence"/>
</dbReference>
<dbReference type="AlphaFoldDB" id="A0A8H7SY76"/>
<keyword evidence="2" id="KW-1185">Reference proteome</keyword>
<proteinExistence type="predicted"/>
<organism evidence="1 2">
    <name type="scientific">Thamnidium elegans</name>
    <dbReference type="NCBI Taxonomy" id="101142"/>
    <lineage>
        <taxon>Eukaryota</taxon>
        <taxon>Fungi</taxon>
        <taxon>Fungi incertae sedis</taxon>
        <taxon>Mucoromycota</taxon>
        <taxon>Mucoromycotina</taxon>
        <taxon>Mucoromycetes</taxon>
        <taxon>Mucorales</taxon>
        <taxon>Mucorineae</taxon>
        <taxon>Mucoraceae</taxon>
        <taxon>Thamnidium</taxon>
    </lineage>
</organism>
<accession>A0A8H7SY76</accession>
<reference evidence="1" key="1">
    <citation type="submission" date="2021-01" db="EMBL/GenBank/DDBJ databases">
        <title>Metabolic potential, ecology and presence of endohyphal bacteria is reflected in genomic diversity of Mucoromycotina.</title>
        <authorList>
            <person name="Muszewska A."/>
            <person name="Okrasinska A."/>
            <person name="Steczkiewicz K."/>
            <person name="Drgas O."/>
            <person name="Orlowska M."/>
            <person name="Perlinska-Lenart U."/>
            <person name="Aleksandrzak-Piekarczyk T."/>
            <person name="Szatraj K."/>
            <person name="Zielenkiewicz U."/>
            <person name="Pilsyk S."/>
            <person name="Malc E."/>
            <person name="Mieczkowski P."/>
            <person name="Kruszewska J.S."/>
            <person name="Biernat P."/>
            <person name="Pawlowska J."/>
        </authorList>
    </citation>
    <scope>NUCLEOTIDE SEQUENCE</scope>
    <source>
        <strain evidence="1">WA0000018081</strain>
    </source>
</reference>
<protein>
    <submittedName>
        <fullName evidence="1">Uncharacterized protein</fullName>
    </submittedName>
</protein>
<dbReference type="EMBL" id="JAEPRE010000016">
    <property type="protein sequence ID" value="KAG2236536.1"/>
    <property type="molecule type" value="Genomic_DNA"/>
</dbReference>
<name>A0A8H7SY76_9FUNG</name>
<gene>
    <name evidence="1" type="ORF">INT48_000836</name>
</gene>
<sequence length="234" mass="26706">MSSTVSKPVYKHCRNCGSSSLLSYSEEEDTEDLSFIADRDRQKTYWYLTIISKLHKREVEIDLKKLDREQLDRIVAYVNACLLEKQGGPKVKGSDYTVQSVVQTIKETKQPINRRRRGNNNRPKSMVQEGHVVNRSATSRLSYLQGQISMAALTGIIKKKINMPTDLNAFKDSVITTKSKRRTAVHKRRLSEDMFQPSSKNDSSAIIVFGQEQMNLAVTQNETIVHQKQETVKV</sequence>
<comment type="caution">
    <text evidence="1">The sequence shown here is derived from an EMBL/GenBank/DDBJ whole genome shotgun (WGS) entry which is preliminary data.</text>
</comment>